<name>A0A1H9G3T6_9SPIR</name>
<reference evidence="1 2" key="1">
    <citation type="submission" date="2016-10" db="EMBL/GenBank/DDBJ databases">
        <authorList>
            <person name="de Groot N.N."/>
        </authorList>
    </citation>
    <scope>NUCLEOTIDE SEQUENCE [LARGE SCALE GENOMIC DNA]</scope>
    <source>
        <strain evidence="1 2">B25</strain>
    </source>
</reference>
<evidence type="ECO:0008006" key="3">
    <source>
        <dbReference type="Google" id="ProtNLM"/>
    </source>
</evidence>
<proteinExistence type="predicted"/>
<dbReference type="AlphaFoldDB" id="A0A1H9G3T6"/>
<keyword evidence="2" id="KW-1185">Reference proteome</keyword>
<evidence type="ECO:0000313" key="1">
    <source>
        <dbReference type="EMBL" id="SEQ44731.1"/>
    </source>
</evidence>
<dbReference type="EMBL" id="FOFU01000004">
    <property type="protein sequence ID" value="SEQ44731.1"/>
    <property type="molecule type" value="Genomic_DNA"/>
</dbReference>
<sequence>MLTFILKKKWYEKIKSGEKTVEYREFTEYWKTRVYNALISLAPNEKPICILRLGYTKQYMTAKISEIDIVNGKETDLHIDSQVYAFHLSEIKECD</sequence>
<dbReference type="Proteomes" id="UP000182360">
    <property type="component" value="Unassembled WGS sequence"/>
</dbReference>
<organism evidence="1 2">
    <name type="scientific">Treponema bryantii</name>
    <dbReference type="NCBI Taxonomy" id="163"/>
    <lineage>
        <taxon>Bacteria</taxon>
        <taxon>Pseudomonadati</taxon>
        <taxon>Spirochaetota</taxon>
        <taxon>Spirochaetia</taxon>
        <taxon>Spirochaetales</taxon>
        <taxon>Treponemataceae</taxon>
        <taxon>Treponema</taxon>
    </lineage>
</organism>
<dbReference type="RefSeq" id="WP_074643364.1">
    <property type="nucleotide sequence ID" value="NZ_FOFU01000004.1"/>
</dbReference>
<evidence type="ECO:0000313" key="2">
    <source>
        <dbReference type="Proteomes" id="UP000182360"/>
    </source>
</evidence>
<dbReference type="OrthoDB" id="2053364at2"/>
<protein>
    <recommendedName>
        <fullName evidence="3">ASCH domain-containing protein</fullName>
    </recommendedName>
</protein>
<gene>
    <name evidence="1" type="ORF">SAMN04487977_104271</name>
</gene>
<accession>A0A1H9G3T6</accession>